<feature type="transmembrane region" description="Helical" evidence="1">
    <location>
        <begin position="96"/>
        <end position="116"/>
    </location>
</feature>
<dbReference type="PANTHER" id="PTHR30273:SF2">
    <property type="entry name" value="PROTEIN FECR"/>
    <property type="match status" value="1"/>
</dbReference>
<evidence type="ECO:0000259" key="2">
    <source>
        <dbReference type="Pfam" id="PF04773"/>
    </source>
</evidence>
<dbReference type="EMBL" id="CP001032">
    <property type="protein sequence ID" value="ACB76996.1"/>
    <property type="molecule type" value="Genomic_DNA"/>
</dbReference>
<name>B1ZXK1_OPITP</name>
<dbReference type="GO" id="GO:0016989">
    <property type="term" value="F:sigma factor antagonist activity"/>
    <property type="evidence" value="ECO:0007669"/>
    <property type="project" value="TreeGrafter"/>
</dbReference>
<dbReference type="Pfam" id="PF04773">
    <property type="entry name" value="FecR"/>
    <property type="match status" value="1"/>
</dbReference>
<feature type="domain" description="FecR protein" evidence="2">
    <location>
        <begin position="127"/>
        <end position="217"/>
    </location>
</feature>
<dbReference type="STRING" id="452637.Oter_3721"/>
<proteinExistence type="predicted"/>
<dbReference type="Gene3D" id="2.60.120.1440">
    <property type="match status" value="1"/>
</dbReference>
<evidence type="ECO:0000313" key="4">
    <source>
        <dbReference type="EMBL" id="ACB76996.1"/>
    </source>
</evidence>
<accession>B1ZXK1</accession>
<dbReference type="PIRSF" id="PIRSF018266">
    <property type="entry name" value="FecR"/>
    <property type="match status" value="1"/>
</dbReference>
<gene>
    <name evidence="4" type="ordered locus">Oter_3721</name>
</gene>
<dbReference type="eggNOG" id="COG3712">
    <property type="taxonomic scope" value="Bacteria"/>
</dbReference>
<sequence length="342" mass="36874">MNPGDVSAEILRDEHLTQAAAEWLIRRGAGLNSAEAAEFAAWHADPRHAIAFARVEKTQHLLFRLPQAPTAAALMAEADSLMRRARPAKPSRLHGWPTYVTLAAAACVTVALWLAWPTLRPERDIFATLAGQRQSVTLNDGSTLVLNGDSEVQVAFAAAERRVQLHRGEAHFFVAKDPARPFFVSADKVTIRAVGTAFNVRREANAIDVLVTEGKVQVTHGVTGANGAAALPIYLVSGESVHIDTLSSAIAVASDAAPAGEKLLHSAPRLVFSDTPLGEVVALFNRYNQLQIEIAEPELALRAVRGNFDADNAESFIALMERSGDAQIERVSPTKVRLHKAP</sequence>
<keyword evidence="5" id="KW-1185">Reference proteome</keyword>
<dbReference type="InterPro" id="IPR006860">
    <property type="entry name" value="FecR"/>
</dbReference>
<dbReference type="AlphaFoldDB" id="B1ZXK1"/>
<dbReference type="RefSeq" id="WP_012376525.1">
    <property type="nucleotide sequence ID" value="NC_010571.1"/>
</dbReference>
<dbReference type="Pfam" id="PF16220">
    <property type="entry name" value="DUF4880"/>
    <property type="match status" value="1"/>
</dbReference>
<dbReference type="InterPro" id="IPR032623">
    <property type="entry name" value="FecR_N"/>
</dbReference>
<dbReference type="InterPro" id="IPR012373">
    <property type="entry name" value="Ferrdict_sens_TM"/>
</dbReference>
<dbReference type="PANTHER" id="PTHR30273">
    <property type="entry name" value="PERIPLASMIC SIGNAL SENSOR AND SIGMA FACTOR ACTIVATOR FECR-RELATED"/>
    <property type="match status" value="1"/>
</dbReference>
<evidence type="ECO:0000259" key="3">
    <source>
        <dbReference type="Pfam" id="PF16220"/>
    </source>
</evidence>
<dbReference type="HOGENOM" id="CLU_050192_0_1_0"/>
<dbReference type="OrthoDB" id="186486at2"/>
<keyword evidence="1" id="KW-0472">Membrane</keyword>
<dbReference type="KEGG" id="ote:Oter_3721"/>
<protein>
    <submittedName>
        <fullName evidence="4">Anti-FecI sigma factor, FecR</fullName>
    </submittedName>
</protein>
<reference evidence="4 5" key="1">
    <citation type="journal article" date="2011" name="J. Bacteriol.">
        <title>Genome sequence of the verrucomicrobium Opitutus terrae PB90-1, an abundant inhabitant of rice paddy soil ecosystems.</title>
        <authorList>
            <person name="van Passel M.W."/>
            <person name="Kant R."/>
            <person name="Palva A."/>
            <person name="Copeland A."/>
            <person name="Lucas S."/>
            <person name="Lapidus A."/>
            <person name="Glavina del Rio T."/>
            <person name="Pitluck S."/>
            <person name="Goltsman E."/>
            <person name="Clum A."/>
            <person name="Sun H."/>
            <person name="Schmutz J."/>
            <person name="Larimer F.W."/>
            <person name="Land M.L."/>
            <person name="Hauser L."/>
            <person name="Kyrpides N."/>
            <person name="Mikhailova N."/>
            <person name="Richardson P.P."/>
            <person name="Janssen P.H."/>
            <person name="de Vos W.M."/>
            <person name="Smidt H."/>
        </authorList>
    </citation>
    <scope>NUCLEOTIDE SEQUENCE [LARGE SCALE GENOMIC DNA]</scope>
    <source>
        <strain evidence="5">DSM 11246 / JCM 15787 / PB90-1</strain>
    </source>
</reference>
<evidence type="ECO:0000256" key="1">
    <source>
        <dbReference type="SAM" id="Phobius"/>
    </source>
</evidence>
<evidence type="ECO:0000313" key="5">
    <source>
        <dbReference type="Proteomes" id="UP000007013"/>
    </source>
</evidence>
<feature type="domain" description="FecR N-terminal" evidence="3">
    <location>
        <begin position="18"/>
        <end position="57"/>
    </location>
</feature>
<organism evidence="4 5">
    <name type="scientific">Opitutus terrae (strain DSM 11246 / JCM 15787 / PB90-1)</name>
    <dbReference type="NCBI Taxonomy" id="452637"/>
    <lineage>
        <taxon>Bacteria</taxon>
        <taxon>Pseudomonadati</taxon>
        <taxon>Verrucomicrobiota</taxon>
        <taxon>Opitutia</taxon>
        <taxon>Opitutales</taxon>
        <taxon>Opitutaceae</taxon>
        <taxon>Opitutus</taxon>
    </lineage>
</organism>
<keyword evidence="1" id="KW-1133">Transmembrane helix</keyword>
<keyword evidence="1" id="KW-0812">Transmembrane</keyword>
<dbReference type="Proteomes" id="UP000007013">
    <property type="component" value="Chromosome"/>
</dbReference>